<dbReference type="Pfam" id="PF05721">
    <property type="entry name" value="PhyH"/>
    <property type="match status" value="1"/>
</dbReference>
<evidence type="ECO:0000313" key="3">
    <source>
        <dbReference type="Proteomes" id="UP000279259"/>
    </source>
</evidence>
<dbReference type="EMBL" id="RSCD01000029">
    <property type="protein sequence ID" value="RSH81522.1"/>
    <property type="molecule type" value="Genomic_DNA"/>
</dbReference>
<dbReference type="OrthoDB" id="445007at2759"/>
<name>A0A427XRJ1_9TREE</name>
<dbReference type="Proteomes" id="UP000279259">
    <property type="component" value="Unassembled WGS sequence"/>
</dbReference>
<organism evidence="2 3">
    <name type="scientific">Saitozyma podzolica</name>
    <dbReference type="NCBI Taxonomy" id="1890683"/>
    <lineage>
        <taxon>Eukaryota</taxon>
        <taxon>Fungi</taxon>
        <taxon>Dikarya</taxon>
        <taxon>Basidiomycota</taxon>
        <taxon>Agaricomycotina</taxon>
        <taxon>Tremellomycetes</taxon>
        <taxon>Tremellales</taxon>
        <taxon>Trimorphomycetaceae</taxon>
        <taxon>Saitozyma</taxon>
    </lineage>
</organism>
<protein>
    <recommendedName>
        <fullName evidence="4">Phytanoyl-CoA dioxygenase</fullName>
    </recommendedName>
</protein>
<dbReference type="InterPro" id="IPR008775">
    <property type="entry name" value="Phytyl_CoA_dOase-like"/>
</dbReference>
<evidence type="ECO:0000256" key="1">
    <source>
        <dbReference type="SAM" id="MobiDB-lite"/>
    </source>
</evidence>
<dbReference type="AlphaFoldDB" id="A0A427XRJ1"/>
<proteinExistence type="predicted"/>
<gene>
    <name evidence="2" type="ORF">EHS25_006144</name>
</gene>
<dbReference type="SUPFAM" id="SSF51197">
    <property type="entry name" value="Clavaminate synthase-like"/>
    <property type="match status" value="1"/>
</dbReference>
<feature type="compositionally biased region" description="Gly residues" evidence="1">
    <location>
        <begin position="10"/>
        <end position="20"/>
    </location>
</feature>
<comment type="caution">
    <text evidence="2">The sequence shown here is derived from an EMBL/GenBank/DDBJ whole genome shotgun (WGS) entry which is preliminary data.</text>
</comment>
<accession>A0A427XRJ1</accession>
<evidence type="ECO:0008006" key="4">
    <source>
        <dbReference type="Google" id="ProtNLM"/>
    </source>
</evidence>
<sequence>MTTSHLTNGNGNGNVNGNGHGHAAKDSSRYWIKPYVPNQGESFEDAKARFATLIRDEDVAHWHEHGYVIIERFLSPEEMEGINEGVHQHMPTSDEIARRELVFGGLMGTSSRNMKGSSAAAVRYDFPYDSDALNNLAMHPFLLAFAERLAETDDLALSLGHLGEYDQALHSDYSNNSLVIPQESKRWIDIPMIVYLTDVTPDLGPTYVVSQTHTEPRKLMEDGFRHHTRQDFPELYDVEVPALVPAGSVIIYSMRTFHRGSAMTADRGHRFVQFTGYHTANPEMDRFLVNADPRQRQIVGFPGVEHDYWKERGVVEAVGKRYPQMDMRPYGGGPPLASRAD</sequence>
<evidence type="ECO:0000313" key="2">
    <source>
        <dbReference type="EMBL" id="RSH81522.1"/>
    </source>
</evidence>
<dbReference type="Gene3D" id="2.60.120.620">
    <property type="entry name" value="q2cbj1_9rhob like domain"/>
    <property type="match status" value="1"/>
</dbReference>
<feature type="region of interest" description="Disordered" evidence="1">
    <location>
        <begin position="1"/>
        <end position="23"/>
    </location>
</feature>
<reference evidence="2 3" key="1">
    <citation type="submission" date="2018-11" db="EMBL/GenBank/DDBJ databases">
        <title>Genome sequence of Saitozyma podzolica DSM 27192.</title>
        <authorList>
            <person name="Aliyu H."/>
            <person name="Gorte O."/>
            <person name="Ochsenreither K."/>
        </authorList>
    </citation>
    <scope>NUCLEOTIDE SEQUENCE [LARGE SCALE GENOMIC DNA]</scope>
    <source>
        <strain evidence="2 3">DSM 27192</strain>
    </source>
</reference>
<keyword evidence="3" id="KW-1185">Reference proteome</keyword>